<protein>
    <recommendedName>
        <fullName evidence="3">Retrotransposon gag domain-containing protein</fullName>
    </recommendedName>
</protein>
<evidence type="ECO:0000313" key="2">
    <source>
        <dbReference type="Proteomes" id="UP001165090"/>
    </source>
</evidence>
<evidence type="ECO:0000313" key="1">
    <source>
        <dbReference type="EMBL" id="GLI60868.1"/>
    </source>
</evidence>
<dbReference type="EMBL" id="BSDZ01000008">
    <property type="protein sequence ID" value="GLI60868.1"/>
    <property type="molecule type" value="Genomic_DNA"/>
</dbReference>
<organism evidence="1 2">
    <name type="scientific">Volvox africanus</name>
    <dbReference type="NCBI Taxonomy" id="51714"/>
    <lineage>
        <taxon>Eukaryota</taxon>
        <taxon>Viridiplantae</taxon>
        <taxon>Chlorophyta</taxon>
        <taxon>core chlorophytes</taxon>
        <taxon>Chlorophyceae</taxon>
        <taxon>CS clade</taxon>
        <taxon>Chlamydomonadales</taxon>
        <taxon>Volvocaceae</taxon>
        <taxon>Volvox</taxon>
    </lineage>
</organism>
<reference evidence="1 2" key="1">
    <citation type="journal article" date="2023" name="IScience">
        <title>Expanded male sex-determining region conserved during the evolution of homothallism in the green alga Volvox.</title>
        <authorList>
            <person name="Yamamoto K."/>
            <person name="Matsuzaki R."/>
            <person name="Mahakham W."/>
            <person name="Heman W."/>
            <person name="Sekimoto H."/>
            <person name="Kawachi M."/>
            <person name="Minakuchi Y."/>
            <person name="Toyoda A."/>
            <person name="Nozaki H."/>
        </authorList>
    </citation>
    <scope>NUCLEOTIDE SEQUENCE [LARGE SCALE GENOMIC DNA]</scope>
    <source>
        <strain evidence="1 2">NIES-4468</strain>
    </source>
</reference>
<sequence>MRLSIPVPKLCISYDVKLRNVERSTADTSRAYLHDIRKYLQLVRGGDCDAVRCLFLGNTLKGMVKTWYDQWTTAQETFTFDESTTTLLARFDPELQSRDIKARHMLAQGSYCMCPNEMIRAYQSYFEALVKMINILHVNIGDTSARAYNTGGLRIWCEMYCVYM</sequence>
<dbReference type="Proteomes" id="UP001165090">
    <property type="component" value="Unassembled WGS sequence"/>
</dbReference>
<keyword evidence="2" id="KW-1185">Reference proteome</keyword>
<name>A0ABQ5RUG3_9CHLO</name>
<gene>
    <name evidence="1" type="ORF">VaNZ11_003085</name>
</gene>
<comment type="caution">
    <text evidence="1">The sequence shown here is derived from an EMBL/GenBank/DDBJ whole genome shotgun (WGS) entry which is preliminary data.</text>
</comment>
<accession>A0ABQ5RUG3</accession>
<evidence type="ECO:0008006" key="3">
    <source>
        <dbReference type="Google" id="ProtNLM"/>
    </source>
</evidence>
<proteinExistence type="predicted"/>